<dbReference type="AlphaFoldDB" id="X0XCJ4"/>
<dbReference type="EMBL" id="BARS01031840">
    <property type="protein sequence ID" value="GAG22661.1"/>
    <property type="molecule type" value="Genomic_DNA"/>
</dbReference>
<reference evidence="1" key="1">
    <citation type="journal article" date="2014" name="Front. Microbiol.">
        <title>High frequency of phylogenetically diverse reductive dehalogenase-homologous genes in deep subseafloor sedimentary metagenomes.</title>
        <authorList>
            <person name="Kawai M."/>
            <person name="Futagami T."/>
            <person name="Toyoda A."/>
            <person name="Takaki Y."/>
            <person name="Nishi S."/>
            <person name="Hori S."/>
            <person name="Arai W."/>
            <person name="Tsubouchi T."/>
            <person name="Morono Y."/>
            <person name="Uchiyama I."/>
            <person name="Ito T."/>
            <person name="Fujiyama A."/>
            <person name="Inagaki F."/>
            <person name="Takami H."/>
        </authorList>
    </citation>
    <scope>NUCLEOTIDE SEQUENCE</scope>
    <source>
        <strain evidence="1">Expedition CK06-06</strain>
    </source>
</reference>
<comment type="caution">
    <text evidence="1">The sequence shown here is derived from an EMBL/GenBank/DDBJ whole genome shotgun (WGS) entry which is preliminary data.</text>
</comment>
<name>X0XCJ4_9ZZZZ</name>
<organism evidence="1">
    <name type="scientific">marine sediment metagenome</name>
    <dbReference type="NCBI Taxonomy" id="412755"/>
    <lineage>
        <taxon>unclassified sequences</taxon>
        <taxon>metagenomes</taxon>
        <taxon>ecological metagenomes</taxon>
    </lineage>
</organism>
<sequence length="157" mass="18356">MDWLQSPGPALLMVLGGIITWLIKSKIEGLQAIEEKLRKERRNIYVQILDPYIRLFADIKVKGPDEALKRITSYDYRKTAFELNLFGSDEVVRAYNNLMKHAYKAETTGIQDPKEMMRLWGKLLLEIRKSLGNKKTKLDEFDMLRAMVKDIDKLEHK</sequence>
<accession>X0XCJ4</accession>
<evidence type="ECO:0000313" key="1">
    <source>
        <dbReference type="EMBL" id="GAG22661.1"/>
    </source>
</evidence>
<protein>
    <submittedName>
        <fullName evidence="1">Uncharacterized protein</fullName>
    </submittedName>
</protein>
<gene>
    <name evidence="1" type="ORF">S01H1_49484</name>
</gene>
<proteinExistence type="predicted"/>